<dbReference type="InterPro" id="IPR018130">
    <property type="entry name" value="Ribosomal_uS2_CS"/>
</dbReference>
<dbReference type="PANTHER" id="PTHR12534">
    <property type="entry name" value="30S RIBOSOMAL PROTEIN S2 PROKARYOTIC AND ORGANELLAR"/>
    <property type="match status" value="1"/>
</dbReference>
<dbReference type="Gene3D" id="1.10.287.610">
    <property type="entry name" value="Helix hairpin bin"/>
    <property type="match status" value="1"/>
</dbReference>
<dbReference type="Proteomes" id="UP000176854">
    <property type="component" value="Unassembled WGS sequence"/>
</dbReference>
<dbReference type="GO" id="GO:0015935">
    <property type="term" value="C:small ribosomal subunit"/>
    <property type="evidence" value="ECO:0007669"/>
    <property type="project" value="InterPro"/>
</dbReference>
<dbReference type="HAMAP" id="MF_00291_B">
    <property type="entry name" value="Ribosomal_uS2_B"/>
    <property type="match status" value="1"/>
</dbReference>
<dbReference type="AlphaFoldDB" id="A0A1F5ZBU6"/>
<dbReference type="CDD" id="cd01425">
    <property type="entry name" value="RPS2"/>
    <property type="match status" value="1"/>
</dbReference>
<dbReference type="InterPro" id="IPR001865">
    <property type="entry name" value="Ribosomal_uS2"/>
</dbReference>
<dbReference type="SUPFAM" id="SSF52313">
    <property type="entry name" value="Ribosomal protein S2"/>
    <property type="match status" value="1"/>
</dbReference>
<comment type="similarity">
    <text evidence="1 5 6">Belongs to the universal ribosomal protein uS2 family.</text>
</comment>
<feature type="compositionally biased region" description="Basic residues" evidence="7">
    <location>
        <begin position="308"/>
        <end position="321"/>
    </location>
</feature>
<dbReference type="STRING" id="1798373.A2154_02395"/>
<comment type="caution">
    <text evidence="8">The sequence shown here is derived from an EMBL/GenBank/DDBJ whole genome shotgun (WGS) entry which is preliminary data.</text>
</comment>
<evidence type="ECO:0000256" key="7">
    <source>
        <dbReference type="SAM" id="MobiDB-lite"/>
    </source>
</evidence>
<dbReference type="InterPro" id="IPR005706">
    <property type="entry name" value="Ribosomal_uS2_bac/mit/plastid"/>
</dbReference>
<evidence type="ECO:0000256" key="6">
    <source>
        <dbReference type="RuleBase" id="RU003631"/>
    </source>
</evidence>
<dbReference type="InterPro" id="IPR023591">
    <property type="entry name" value="Ribosomal_uS2_flav_dom_sf"/>
</dbReference>
<dbReference type="Gene3D" id="3.40.50.10490">
    <property type="entry name" value="Glucose-6-phosphate isomerase like protein, domain 1"/>
    <property type="match status" value="1"/>
</dbReference>
<dbReference type="PRINTS" id="PR00395">
    <property type="entry name" value="RIBOSOMALS2"/>
</dbReference>
<name>A0A1F5ZBU6_9BACT</name>
<proteinExistence type="inferred from homology"/>
<evidence type="ECO:0000256" key="1">
    <source>
        <dbReference type="ARBA" id="ARBA00006242"/>
    </source>
</evidence>
<sequence>MAAAGNLCPGFFMKTITLQELLEAGCHFGHKAERWNPRARDFIYIEKDGIHIIDLVKTKAGLEQAAEFIRDTAAGGGQVMFVATKRQAKGIVKEEAKRAGAPYFTERWIGGFLTNWDEIKRNISKMNKMRIESEKGDWKVFPKHEQVKLARLLKRMAFFYEGVADLVKPPDVLFIVDVKKEVAAVREAQRSGVPIVAVVDTNSDPDQIKWVIPANDDAVGSIALIVKYLASAYEAGKNLYEKTLKDTAEPVKKPASTAQKLSDKPKAEPAPNNQKEVIQNPKTKVKRQRTSAKTPADSGLERGSSLKTKPKSSRTKKSTVK</sequence>
<evidence type="ECO:0000256" key="2">
    <source>
        <dbReference type="ARBA" id="ARBA00022980"/>
    </source>
</evidence>
<dbReference type="GO" id="GO:0006412">
    <property type="term" value="P:translation"/>
    <property type="evidence" value="ECO:0007669"/>
    <property type="project" value="UniProtKB-UniRule"/>
</dbReference>
<dbReference type="NCBIfam" id="TIGR01011">
    <property type="entry name" value="rpsB_bact"/>
    <property type="match status" value="1"/>
</dbReference>
<accession>A0A1F5ZBU6</accession>
<feature type="region of interest" description="Disordered" evidence="7">
    <location>
        <begin position="247"/>
        <end position="321"/>
    </location>
</feature>
<evidence type="ECO:0000256" key="3">
    <source>
        <dbReference type="ARBA" id="ARBA00023274"/>
    </source>
</evidence>
<dbReference type="GO" id="GO:0003735">
    <property type="term" value="F:structural constituent of ribosome"/>
    <property type="evidence" value="ECO:0007669"/>
    <property type="project" value="InterPro"/>
</dbReference>
<evidence type="ECO:0000256" key="5">
    <source>
        <dbReference type="HAMAP-Rule" id="MF_00291"/>
    </source>
</evidence>
<dbReference type="EMBL" id="MFJC01000008">
    <property type="protein sequence ID" value="OGG09920.1"/>
    <property type="molecule type" value="Genomic_DNA"/>
</dbReference>
<dbReference type="PANTHER" id="PTHR12534:SF0">
    <property type="entry name" value="SMALL RIBOSOMAL SUBUNIT PROTEIN US2M"/>
    <property type="match status" value="1"/>
</dbReference>
<dbReference type="PROSITE" id="PS00963">
    <property type="entry name" value="RIBOSOMAL_S2_2"/>
    <property type="match status" value="1"/>
</dbReference>
<dbReference type="Pfam" id="PF00318">
    <property type="entry name" value="Ribosomal_S2"/>
    <property type="match status" value="1"/>
</dbReference>
<protein>
    <recommendedName>
        <fullName evidence="4 5">Small ribosomal subunit protein uS2</fullName>
    </recommendedName>
</protein>
<keyword evidence="3 5" id="KW-0687">Ribonucleoprotein</keyword>
<organism evidence="8 9">
    <name type="scientific">Candidatus Gottesmanbacteria bacterium RBG_16_43_7</name>
    <dbReference type="NCBI Taxonomy" id="1798373"/>
    <lineage>
        <taxon>Bacteria</taxon>
        <taxon>Candidatus Gottesmaniibacteriota</taxon>
    </lineage>
</organism>
<feature type="compositionally biased region" description="Polar residues" evidence="7">
    <location>
        <begin position="271"/>
        <end position="282"/>
    </location>
</feature>
<evidence type="ECO:0000313" key="8">
    <source>
        <dbReference type="EMBL" id="OGG09920.1"/>
    </source>
</evidence>
<keyword evidence="2 5" id="KW-0689">Ribosomal protein</keyword>
<gene>
    <name evidence="5" type="primary">rpsB</name>
    <name evidence="8" type="ORF">A2154_02395</name>
</gene>
<reference evidence="8 9" key="1">
    <citation type="journal article" date="2016" name="Nat. Commun.">
        <title>Thousands of microbial genomes shed light on interconnected biogeochemical processes in an aquifer system.</title>
        <authorList>
            <person name="Anantharaman K."/>
            <person name="Brown C.T."/>
            <person name="Hug L.A."/>
            <person name="Sharon I."/>
            <person name="Castelle C.J."/>
            <person name="Probst A.J."/>
            <person name="Thomas B.C."/>
            <person name="Singh A."/>
            <person name="Wilkins M.J."/>
            <person name="Karaoz U."/>
            <person name="Brodie E.L."/>
            <person name="Williams K.H."/>
            <person name="Hubbard S.S."/>
            <person name="Banfield J.F."/>
        </authorList>
    </citation>
    <scope>NUCLEOTIDE SEQUENCE [LARGE SCALE GENOMIC DNA]</scope>
</reference>
<evidence type="ECO:0000256" key="4">
    <source>
        <dbReference type="ARBA" id="ARBA00035256"/>
    </source>
</evidence>
<evidence type="ECO:0000313" key="9">
    <source>
        <dbReference type="Proteomes" id="UP000176854"/>
    </source>
</evidence>